<feature type="domain" description="Vanin C-terminal" evidence="3">
    <location>
        <begin position="37"/>
        <end position="125"/>
    </location>
</feature>
<proteinExistence type="predicted"/>
<feature type="compositionally biased region" description="Basic and acidic residues" evidence="2">
    <location>
        <begin position="1"/>
        <end position="17"/>
    </location>
</feature>
<dbReference type="PANTHER" id="PTHR10609:SF14">
    <property type="entry name" value="BIOTINIDASE"/>
    <property type="match status" value="1"/>
</dbReference>
<dbReference type="Proteomes" id="UP001178508">
    <property type="component" value="Chromosome 17"/>
</dbReference>
<reference evidence="4" key="1">
    <citation type="submission" date="2023-08" db="EMBL/GenBank/DDBJ databases">
        <authorList>
            <person name="Alioto T."/>
            <person name="Alioto T."/>
            <person name="Gomez Garrido J."/>
        </authorList>
    </citation>
    <scope>NUCLEOTIDE SEQUENCE</scope>
</reference>
<dbReference type="PANTHER" id="PTHR10609">
    <property type="entry name" value="BIOTINIDASE-RELATED"/>
    <property type="match status" value="1"/>
</dbReference>
<accession>A0AAV1GVU1</accession>
<dbReference type="GO" id="GO:0016787">
    <property type="term" value="F:hydrolase activity"/>
    <property type="evidence" value="ECO:0007669"/>
    <property type="project" value="UniProtKB-KW"/>
</dbReference>
<evidence type="ECO:0000256" key="1">
    <source>
        <dbReference type="ARBA" id="ARBA00022801"/>
    </source>
</evidence>
<keyword evidence="5" id="KW-1185">Reference proteome</keyword>
<evidence type="ECO:0000259" key="3">
    <source>
        <dbReference type="Pfam" id="PF19018"/>
    </source>
</evidence>
<name>A0AAV1GVU1_XYRNO</name>
<evidence type="ECO:0000256" key="2">
    <source>
        <dbReference type="SAM" id="MobiDB-lite"/>
    </source>
</evidence>
<evidence type="ECO:0000313" key="5">
    <source>
        <dbReference type="Proteomes" id="UP001178508"/>
    </source>
</evidence>
<protein>
    <submittedName>
        <fullName evidence="4">Biotinidase-like isoform X3</fullName>
    </submittedName>
</protein>
<gene>
    <name evidence="4" type="ORF">XNOV1_A008287</name>
</gene>
<sequence>MPVLDPERSGQRVATEEEKLESESTSSPVTVEILDSVTVCALIRCAGSDPSSCGQGVEEAETKMDFVMEGKFGTRYVYPSVLASQMVLEEVKHFDKSADGRVTLKHSDMTAGLVTACLYGRMYHLDHE</sequence>
<dbReference type="EMBL" id="OY660880">
    <property type="protein sequence ID" value="CAJ1077917.1"/>
    <property type="molecule type" value="Genomic_DNA"/>
</dbReference>
<feature type="region of interest" description="Disordered" evidence="2">
    <location>
        <begin position="1"/>
        <end position="27"/>
    </location>
</feature>
<dbReference type="Pfam" id="PF19018">
    <property type="entry name" value="Vanin_C"/>
    <property type="match status" value="1"/>
</dbReference>
<dbReference type="InterPro" id="IPR043957">
    <property type="entry name" value="Vanin_C"/>
</dbReference>
<dbReference type="InterPro" id="IPR040154">
    <property type="entry name" value="Biotinidase/VNN"/>
</dbReference>
<evidence type="ECO:0000313" key="4">
    <source>
        <dbReference type="EMBL" id="CAJ1077917.1"/>
    </source>
</evidence>
<dbReference type="AlphaFoldDB" id="A0AAV1GVU1"/>
<organism evidence="4 5">
    <name type="scientific">Xyrichtys novacula</name>
    <name type="common">Pearly razorfish</name>
    <name type="synonym">Hemipteronotus novacula</name>
    <dbReference type="NCBI Taxonomy" id="13765"/>
    <lineage>
        <taxon>Eukaryota</taxon>
        <taxon>Metazoa</taxon>
        <taxon>Chordata</taxon>
        <taxon>Craniata</taxon>
        <taxon>Vertebrata</taxon>
        <taxon>Euteleostomi</taxon>
        <taxon>Actinopterygii</taxon>
        <taxon>Neopterygii</taxon>
        <taxon>Teleostei</taxon>
        <taxon>Neoteleostei</taxon>
        <taxon>Acanthomorphata</taxon>
        <taxon>Eupercaria</taxon>
        <taxon>Labriformes</taxon>
        <taxon>Labridae</taxon>
        <taxon>Xyrichtys</taxon>
    </lineage>
</organism>
<keyword evidence="1" id="KW-0378">Hydrolase</keyword>